<dbReference type="InterPro" id="IPR016169">
    <property type="entry name" value="FAD-bd_PCMH_sub2"/>
</dbReference>
<evidence type="ECO:0000313" key="3">
    <source>
        <dbReference type="Proteomes" id="UP001141552"/>
    </source>
</evidence>
<dbReference type="OrthoDB" id="1746440at2759"/>
<gene>
    <name evidence="2" type="ORF">Tsubulata_005833</name>
</gene>
<reference evidence="2" key="1">
    <citation type="submission" date="2022-02" db="EMBL/GenBank/DDBJ databases">
        <authorList>
            <person name="Henning P.M."/>
            <person name="McCubbin A.G."/>
            <person name="Shore J.S."/>
        </authorList>
    </citation>
    <scope>NUCLEOTIDE SEQUENCE</scope>
    <source>
        <strain evidence="2">F60SS</strain>
        <tissue evidence="2">Leaves</tissue>
    </source>
</reference>
<dbReference type="GO" id="GO:0050660">
    <property type="term" value="F:flavin adenine dinucleotide binding"/>
    <property type="evidence" value="ECO:0007669"/>
    <property type="project" value="InterPro"/>
</dbReference>
<protein>
    <recommendedName>
        <fullName evidence="1">FAD linked oxidase N-terminal domain-containing protein</fullName>
    </recommendedName>
</protein>
<comment type="caution">
    <text evidence="2">The sequence shown here is derived from an EMBL/GenBank/DDBJ whole genome shotgun (WGS) entry which is preliminary data.</text>
</comment>
<organism evidence="2 3">
    <name type="scientific">Turnera subulata</name>
    <dbReference type="NCBI Taxonomy" id="218843"/>
    <lineage>
        <taxon>Eukaryota</taxon>
        <taxon>Viridiplantae</taxon>
        <taxon>Streptophyta</taxon>
        <taxon>Embryophyta</taxon>
        <taxon>Tracheophyta</taxon>
        <taxon>Spermatophyta</taxon>
        <taxon>Magnoliopsida</taxon>
        <taxon>eudicotyledons</taxon>
        <taxon>Gunneridae</taxon>
        <taxon>Pentapetalae</taxon>
        <taxon>rosids</taxon>
        <taxon>fabids</taxon>
        <taxon>Malpighiales</taxon>
        <taxon>Passifloraceae</taxon>
        <taxon>Turnera</taxon>
    </lineage>
</organism>
<dbReference type="PANTHER" id="PTHR43762:SF1">
    <property type="entry name" value="D-ARABINONO-1,4-LACTONE OXIDASE"/>
    <property type="match status" value="1"/>
</dbReference>
<sequence length="101" mass="11296">MSVTARVTFEFVLYTLDDYILAVDKDKNTVTVQAGIRVQQLVDGIKERGLTLQNFASIREQQIGGIVQLPSKNFSEVSSHYIMIANRSPEKNTKSSKASYP</sequence>
<evidence type="ECO:0000259" key="1">
    <source>
        <dbReference type="Pfam" id="PF01565"/>
    </source>
</evidence>
<dbReference type="AlphaFoldDB" id="A0A9Q0JQF4"/>
<accession>A0A9Q0JQF4</accession>
<dbReference type="Pfam" id="PF01565">
    <property type="entry name" value="FAD_binding_4"/>
    <property type="match status" value="1"/>
</dbReference>
<dbReference type="SUPFAM" id="SSF56176">
    <property type="entry name" value="FAD-binding/transporter-associated domain-like"/>
    <property type="match status" value="1"/>
</dbReference>
<reference evidence="2" key="2">
    <citation type="journal article" date="2023" name="Plants (Basel)">
        <title>Annotation of the Turnera subulata (Passifloraceae) Draft Genome Reveals the S-Locus Evolved after the Divergence of Turneroideae from Passifloroideae in a Stepwise Manner.</title>
        <authorList>
            <person name="Henning P.M."/>
            <person name="Roalson E.H."/>
            <person name="Mir W."/>
            <person name="McCubbin A.G."/>
            <person name="Shore J.S."/>
        </authorList>
    </citation>
    <scope>NUCLEOTIDE SEQUENCE</scope>
    <source>
        <strain evidence="2">F60SS</strain>
    </source>
</reference>
<dbReference type="PANTHER" id="PTHR43762">
    <property type="entry name" value="L-GULONOLACTONE OXIDASE"/>
    <property type="match status" value="1"/>
</dbReference>
<keyword evidence="3" id="KW-1185">Reference proteome</keyword>
<proteinExistence type="predicted"/>
<evidence type="ECO:0000313" key="2">
    <source>
        <dbReference type="EMBL" id="KAJ4850318.1"/>
    </source>
</evidence>
<dbReference type="GO" id="GO:0016899">
    <property type="term" value="F:oxidoreductase activity, acting on the CH-OH group of donors, oxygen as acceptor"/>
    <property type="evidence" value="ECO:0007669"/>
    <property type="project" value="InterPro"/>
</dbReference>
<dbReference type="Proteomes" id="UP001141552">
    <property type="component" value="Unassembled WGS sequence"/>
</dbReference>
<dbReference type="EMBL" id="JAKUCV010000367">
    <property type="protein sequence ID" value="KAJ4850318.1"/>
    <property type="molecule type" value="Genomic_DNA"/>
</dbReference>
<name>A0A9Q0JQF4_9ROSI</name>
<dbReference type="Gene3D" id="3.30.465.10">
    <property type="match status" value="1"/>
</dbReference>
<dbReference type="InterPro" id="IPR006094">
    <property type="entry name" value="Oxid_FAD_bind_N"/>
</dbReference>
<feature type="domain" description="FAD linked oxidase N-terminal" evidence="1">
    <location>
        <begin position="16"/>
        <end position="67"/>
    </location>
</feature>
<dbReference type="InterPro" id="IPR010031">
    <property type="entry name" value="FAD_lactone_oxidase-like"/>
</dbReference>
<dbReference type="InterPro" id="IPR036318">
    <property type="entry name" value="FAD-bd_PCMH-like_sf"/>
</dbReference>